<name>A0A7C1VRI3_9GAMM</name>
<dbReference type="Proteomes" id="UP000886384">
    <property type="component" value="Unassembled WGS sequence"/>
</dbReference>
<evidence type="ECO:0000313" key="4">
    <source>
        <dbReference type="EMBL" id="HEC73681.1"/>
    </source>
</evidence>
<dbReference type="EMBL" id="DRHY01000102">
    <property type="protein sequence ID" value="HEC73681.1"/>
    <property type="molecule type" value="Genomic_DNA"/>
</dbReference>
<evidence type="ECO:0000259" key="3">
    <source>
        <dbReference type="Pfam" id="PF00685"/>
    </source>
</evidence>
<dbReference type="PANTHER" id="PTHR11783">
    <property type="entry name" value="SULFOTRANSFERASE SULT"/>
    <property type="match status" value="1"/>
</dbReference>
<sequence>MKNIIWLASFPRSGNTWLRYVISSLLEQADAAKIDIIPTLHCANRKAIEETLSFSVSLLSVEEVNNFRPAVYRQWSKEGTQRPPLFIKVHDCYAKNENGRHIFPSDVTQATIYLVRNPLDICVSYAHFWGLDNYDKAADLICDKAHSLPANNIDLFGQIYQHIADWSANVDSWCNESKIPVKIVKYEDMKHAPLATFSNIVEYLNLPYTEDEIQSALQHCDITKFQQQEAEIGFGDRPYGGDKFFRQGKVNVWQDKLTKHTVNKIVSCHNAMMQQFGYLNDAGDPI</sequence>
<proteinExistence type="inferred from homology"/>
<dbReference type="Gene3D" id="3.40.50.300">
    <property type="entry name" value="P-loop containing nucleotide triphosphate hydrolases"/>
    <property type="match status" value="1"/>
</dbReference>
<organism evidence="4">
    <name type="scientific">Methylophaga aminisulfidivorans</name>
    <dbReference type="NCBI Taxonomy" id="230105"/>
    <lineage>
        <taxon>Bacteria</taxon>
        <taxon>Pseudomonadati</taxon>
        <taxon>Pseudomonadota</taxon>
        <taxon>Gammaproteobacteria</taxon>
        <taxon>Thiotrichales</taxon>
        <taxon>Piscirickettsiaceae</taxon>
        <taxon>Methylophaga</taxon>
    </lineage>
</organism>
<protein>
    <recommendedName>
        <fullName evidence="3">Sulfotransferase domain-containing protein</fullName>
    </recommendedName>
</protein>
<evidence type="ECO:0000256" key="1">
    <source>
        <dbReference type="ARBA" id="ARBA00005771"/>
    </source>
</evidence>
<gene>
    <name evidence="4" type="ORF">ENI26_04815</name>
</gene>
<dbReference type="GO" id="GO:0008146">
    <property type="term" value="F:sulfotransferase activity"/>
    <property type="evidence" value="ECO:0007669"/>
    <property type="project" value="InterPro"/>
</dbReference>
<keyword evidence="2" id="KW-0808">Transferase</keyword>
<dbReference type="InterPro" id="IPR000863">
    <property type="entry name" value="Sulfotransferase_dom"/>
</dbReference>
<dbReference type="InterPro" id="IPR027417">
    <property type="entry name" value="P-loop_NTPase"/>
</dbReference>
<feature type="domain" description="Sulfotransferase" evidence="3">
    <location>
        <begin position="5"/>
        <end position="276"/>
    </location>
</feature>
<dbReference type="AlphaFoldDB" id="A0A7C1VRI3"/>
<comment type="caution">
    <text evidence="4">The sequence shown here is derived from an EMBL/GenBank/DDBJ whole genome shotgun (WGS) entry which is preliminary data.</text>
</comment>
<reference evidence="4" key="1">
    <citation type="journal article" date="2020" name="mSystems">
        <title>Genome- and Community-Level Interaction Insights into Carbon Utilization and Element Cycling Functions of Hydrothermarchaeota in Hydrothermal Sediment.</title>
        <authorList>
            <person name="Zhou Z."/>
            <person name="Liu Y."/>
            <person name="Xu W."/>
            <person name="Pan J."/>
            <person name="Luo Z.H."/>
            <person name="Li M."/>
        </authorList>
    </citation>
    <scope>NUCLEOTIDE SEQUENCE [LARGE SCALE GENOMIC DNA]</scope>
    <source>
        <strain evidence="4">HyVt-380</strain>
    </source>
</reference>
<comment type="similarity">
    <text evidence="1">Belongs to the sulfotransferase 1 family.</text>
</comment>
<dbReference type="SUPFAM" id="SSF52540">
    <property type="entry name" value="P-loop containing nucleoside triphosphate hydrolases"/>
    <property type="match status" value="1"/>
</dbReference>
<dbReference type="Pfam" id="PF00685">
    <property type="entry name" value="Sulfotransfer_1"/>
    <property type="match status" value="1"/>
</dbReference>
<accession>A0A7C1VRI3</accession>
<evidence type="ECO:0000256" key="2">
    <source>
        <dbReference type="ARBA" id="ARBA00022679"/>
    </source>
</evidence>